<organism evidence="1 2">
    <name type="scientific">Eretmocerus hayati</name>
    <dbReference type="NCBI Taxonomy" id="131215"/>
    <lineage>
        <taxon>Eukaryota</taxon>
        <taxon>Metazoa</taxon>
        <taxon>Ecdysozoa</taxon>
        <taxon>Arthropoda</taxon>
        <taxon>Hexapoda</taxon>
        <taxon>Insecta</taxon>
        <taxon>Pterygota</taxon>
        <taxon>Neoptera</taxon>
        <taxon>Endopterygota</taxon>
        <taxon>Hymenoptera</taxon>
        <taxon>Apocrita</taxon>
        <taxon>Proctotrupomorpha</taxon>
        <taxon>Chalcidoidea</taxon>
        <taxon>Aphelinidae</taxon>
        <taxon>Aphelininae</taxon>
        <taxon>Eretmocerus</taxon>
    </lineage>
</organism>
<comment type="caution">
    <text evidence="1">The sequence shown here is derived from an EMBL/GenBank/DDBJ whole genome shotgun (WGS) entry which is preliminary data.</text>
</comment>
<keyword evidence="2" id="KW-1185">Reference proteome</keyword>
<name>A0ACC2PRT6_9HYME</name>
<reference evidence="1" key="1">
    <citation type="submission" date="2023-04" db="EMBL/GenBank/DDBJ databases">
        <title>A chromosome-level genome assembly of the parasitoid wasp Eretmocerus hayati.</title>
        <authorList>
            <person name="Zhong Y."/>
            <person name="Liu S."/>
            <person name="Liu Y."/>
        </authorList>
    </citation>
    <scope>NUCLEOTIDE SEQUENCE</scope>
    <source>
        <strain evidence="1">ZJU_SS_LIU_2023</strain>
    </source>
</reference>
<accession>A0ACC2PRT6</accession>
<dbReference type="EMBL" id="CM056741">
    <property type="protein sequence ID" value="KAJ8686107.1"/>
    <property type="molecule type" value="Genomic_DNA"/>
</dbReference>
<gene>
    <name evidence="1" type="ORF">QAD02_021901</name>
</gene>
<sequence length="987" mass="112408">MKPVSSNSYINVKFQTVGWGSTIYNKIYDVKPYPCAFVFRSVKPDEITTAVQNTGFCKECNGVLLGKCYKEPSQSQGATFVLTCSSNLSLPHFNKRKYRDTDRELMKAESLKMRPQQIRLGNDIRKYTQNPFELDVTAGVVLQIPRKSGQRRDIYLTNLISRVGGESVTLASVLSEKNDANFLSYFLNEYQRHGGKPPERMVIDMGKALQAAINMSCNKCSFKTYNSRCLKTIVEGGDIFEYDIRTQLMTDVAHFLHAASNWPCFTKAEFKVKELFMRCLGFMTDIDSLDVFAEFLEKVFILSDSKTYDSYTQSALQYLMKTLKKYKLDKTYENIANNSEVSAYDDNEGEEGRDHEQETDTQEDYEIGSLDEEVVDDDYEDNDNADDHDYDHDHEDRDNAVDNCNLGHGNPTASKRKEPKTPKKLGYVEAYSSEIRKKVILDPVERKKISERVREKNEKKGDGDREDVSDEEGFLTENNDYYLKSFGESLARVCSKFLCWTNVRNGIFGNTQIKKKTSARVESGMGIVKSSVLPNGKPIRLDAFFVRHCRHLEAGVLIGKSNMSNFIKSGAVLKKNTKLEYKEVIQGRIPYDNCYRLTDRWKKKVNEDDIARDEFDDQVGSHSGPNGQESAPRHVDSFDDHSYASSMPKNHVRESDSYAVFENEILLSSSSNGQELNVCVPQMIDALQCNTPSTTENISNNVIGVDKFSDMKQDSFVEELRNVDYDDKTLNKIKEKVLANYEDPNQRRGHYLTRPENLDVQLHSTKKKLIKGKPGENIQNGGEGRSGLLMNTCPVDSVTEILSNSCSIKNFHGFLMKSKNEALSGKNLCYASTVLSHSVLGSTSRFYQSQFNICQTLFRKNGSFVIDCNLNVSLVFRELMKEYNATVSYVDCPDCNRVISKEILTVALPRLDIALIDHYTTLESDLNEFFNEAMCMCMKCGSPRATRQYLLGPYLVIETEDAYQHTHYASKETSMVVNLRHYYPKFR</sequence>
<evidence type="ECO:0000313" key="2">
    <source>
        <dbReference type="Proteomes" id="UP001239111"/>
    </source>
</evidence>
<proteinExistence type="predicted"/>
<dbReference type="Proteomes" id="UP001239111">
    <property type="component" value="Chromosome 1"/>
</dbReference>
<evidence type="ECO:0000313" key="1">
    <source>
        <dbReference type="EMBL" id="KAJ8686107.1"/>
    </source>
</evidence>
<protein>
    <submittedName>
        <fullName evidence="1">Uncharacterized protein</fullName>
    </submittedName>
</protein>